<dbReference type="KEGG" id="elux:BTN50_0502"/>
<dbReference type="Proteomes" id="UP000218160">
    <property type="component" value="Chromosome 1"/>
</dbReference>
<reference evidence="2" key="1">
    <citation type="submission" date="2017-04" db="EMBL/GenBank/DDBJ databases">
        <title>Genome evolution of the luminous symbionts of deep sea anglerfish.</title>
        <authorList>
            <person name="Hendry T.A."/>
        </authorList>
    </citation>
    <scope>NUCLEOTIDE SEQUENCE [LARGE SCALE GENOMIC DNA]</scope>
</reference>
<accession>A0A291B7R0</accession>
<proteinExistence type="predicted"/>
<sequence length="51" mass="6120">MKKLLHYNAFIYKICKVLHTNLMTQNKKIVFAAMMHLFHSLMPLVKYKPLK</sequence>
<dbReference type="EMBL" id="CP020660">
    <property type="protein sequence ID" value="ATF09031.1"/>
    <property type="molecule type" value="Genomic_DNA"/>
</dbReference>
<evidence type="ECO:0000313" key="2">
    <source>
        <dbReference type="Proteomes" id="UP000218160"/>
    </source>
</evidence>
<dbReference type="AlphaFoldDB" id="A0A291B7R0"/>
<gene>
    <name evidence="1" type="ORF">BTN50_0502</name>
</gene>
<keyword evidence="2" id="KW-1185">Reference proteome</keyword>
<name>A0A291B7R0_9GAMM</name>
<evidence type="ECO:0000313" key="1">
    <source>
        <dbReference type="EMBL" id="ATF09031.1"/>
    </source>
</evidence>
<organism evidence="1 2">
    <name type="scientific">Candidatus Enterovibrio altilux</name>
    <dbReference type="NCBI Taxonomy" id="1927128"/>
    <lineage>
        <taxon>Bacteria</taxon>
        <taxon>Pseudomonadati</taxon>
        <taxon>Pseudomonadota</taxon>
        <taxon>Gammaproteobacteria</taxon>
        <taxon>Vibrionales</taxon>
        <taxon>Vibrionaceae</taxon>
        <taxon>Enterovibrio</taxon>
    </lineage>
</organism>
<protein>
    <submittedName>
        <fullName evidence="1">Uncharacterized protein</fullName>
    </submittedName>
</protein>